<evidence type="ECO:0000256" key="11">
    <source>
        <dbReference type="ARBA" id="ARBA00023004"/>
    </source>
</evidence>
<proteinExistence type="predicted"/>
<dbReference type="EMBL" id="FZNY01000002">
    <property type="protein sequence ID" value="SNR76120.1"/>
    <property type="molecule type" value="Genomic_DNA"/>
</dbReference>
<dbReference type="GO" id="GO:0051539">
    <property type="term" value="F:4 iron, 4 sulfur cluster binding"/>
    <property type="evidence" value="ECO:0007669"/>
    <property type="project" value="UniProtKB-KW"/>
</dbReference>
<feature type="signal peptide" evidence="17">
    <location>
        <begin position="1"/>
        <end position="18"/>
    </location>
</feature>
<reference evidence="19 20" key="1">
    <citation type="submission" date="2017-06" db="EMBL/GenBank/DDBJ databases">
        <authorList>
            <person name="Kim H.J."/>
            <person name="Triplett B.A."/>
        </authorList>
    </citation>
    <scope>NUCLEOTIDE SEQUENCE [LARGE SCALE GENOMIC DNA]</scope>
    <source>
        <strain evidence="19 20">DSM 25597</strain>
    </source>
</reference>
<dbReference type="Gene3D" id="1.20.5.1930">
    <property type="match status" value="1"/>
</dbReference>
<dbReference type="GO" id="GO:0000155">
    <property type="term" value="F:phosphorelay sensor kinase activity"/>
    <property type="evidence" value="ECO:0007669"/>
    <property type="project" value="InterPro"/>
</dbReference>
<name>A0A238YYH5_9FLAO</name>
<dbReference type="SUPFAM" id="SSF55874">
    <property type="entry name" value="ATPase domain of HSP90 chaperone/DNA topoisomerase II/histidine kinase"/>
    <property type="match status" value="1"/>
</dbReference>
<dbReference type="CDD" id="cd16917">
    <property type="entry name" value="HATPase_UhpB-NarQ-NarX-like"/>
    <property type="match status" value="1"/>
</dbReference>
<keyword evidence="13" id="KW-0411">Iron-sulfur</keyword>
<comment type="cofactor">
    <cofactor evidence="2">
        <name>[4Fe-4S] cluster</name>
        <dbReference type="ChEBI" id="CHEBI:49883"/>
    </cofactor>
</comment>
<dbReference type="Proteomes" id="UP000198379">
    <property type="component" value="Unassembled WGS sequence"/>
</dbReference>
<dbReference type="PANTHER" id="PTHR24421:SF55">
    <property type="entry name" value="SENSOR HISTIDINE KINASE YDFH"/>
    <property type="match status" value="1"/>
</dbReference>
<evidence type="ECO:0000256" key="3">
    <source>
        <dbReference type="ARBA" id="ARBA00004496"/>
    </source>
</evidence>
<dbReference type="GO" id="GO:0016020">
    <property type="term" value="C:membrane"/>
    <property type="evidence" value="ECO:0007669"/>
    <property type="project" value="InterPro"/>
</dbReference>
<keyword evidence="11" id="KW-0408">Iron</keyword>
<evidence type="ECO:0000256" key="17">
    <source>
        <dbReference type="SAM" id="SignalP"/>
    </source>
</evidence>
<dbReference type="GO" id="GO:0005737">
    <property type="term" value="C:cytoplasm"/>
    <property type="evidence" value="ECO:0007669"/>
    <property type="project" value="UniProtKB-SubCell"/>
</dbReference>
<evidence type="ECO:0000256" key="2">
    <source>
        <dbReference type="ARBA" id="ARBA00001966"/>
    </source>
</evidence>
<dbReference type="Gene3D" id="3.30.565.10">
    <property type="entry name" value="Histidine kinase-like ATPase, C-terminal domain"/>
    <property type="match status" value="1"/>
</dbReference>
<keyword evidence="16" id="KW-0812">Transmembrane</keyword>
<evidence type="ECO:0000256" key="12">
    <source>
        <dbReference type="ARBA" id="ARBA00023012"/>
    </source>
</evidence>
<keyword evidence="10 19" id="KW-0418">Kinase</keyword>
<keyword evidence="9" id="KW-0479">Metal-binding</keyword>
<keyword evidence="8" id="KW-0808">Transferase</keyword>
<feature type="transmembrane region" description="Helical" evidence="16">
    <location>
        <begin position="357"/>
        <end position="376"/>
    </location>
</feature>
<keyword evidence="7" id="KW-0963">Cytoplasm</keyword>
<evidence type="ECO:0000256" key="9">
    <source>
        <dbReference type="ARBA" id="ARBA00022723"/>
    </source>
</evidence>
<comment type="catalytic activity">
    <reaction evidence="1">
        <text>ATP + protein L-histidine = ADP + protein N-phospho-L-histidine.</text>
        <dbReference type="EC" id="2.7.13.3"/>
    </reaction>
</comment>
<dbReference type="SMART" id="SM00387">
    <property type="entry name" value="HATPase_c"/>
    <property type="match status" value="1"/>
</dbReference>
<dbReference type="InterPro" id="IPR003594">
    <property type="entry name" value="HATPase_dom"/>
</dbReference>
<keyword evidence="17" id="KW-0732">Signal</keyword>
<keyword evidence="16" id="KW-0472">Membrane</keyword>
<evidence type="ECO:0000259" key="18">
    <source>
        <dbReference type="PROSITE" id="PS50109"/>
    </source>
</evidence>
<dbReference type="PANTHER" id="PTHR24421">
    <property type="entry name" value="NITRATE/NITRITE SENSOR PROTEIN NARX-RELATED"/>
    <property type="match status" value="1"/>
</dbReference>
<dbReference type="InterPro" id="IPR005467">
    <property type="entry name" value="His_kinase_dom"/>
</dbReference>
<evidence type="ECO:0000313" key="19">
    <source>
        <dbReference type="EMBL" id="SNR76120.1"/>
    </source>
</evidence>
<dbReference type="EC" id="2.7.13.3" evidence="4"/>
<dbReference type="InterPro" id="IPR050482">
    <property type="entry name" value="Sensor_HK_TwoCompSys"/>
</dbReference>
<dbReference type="Pfam" id="PF07730">
    <property type="entry name" value="HisKA_3"/>
    <property type="match status" value="1"/>
</dbReference>
<evidence type="ECO:0000256" key="15">
    <source>
        <dbReference type="ARBA" id="ARBA00030800"/>
    </source>
</evidence>
<comment type="function">
    <text evidence="14">Member of the two-component regulatory system NreB/NreC involved in the control of dissimilatory nitrate/nitrite reduction in response to oxygen. NreB functions as a direct oxygen sensor histidine kinase which is autophosphorylated, in the absence of oxygen, probably at the conserved histidine residue, and transfers its phosphate group probably to a conserved aspartate residue of NreC. NreB/NreC activates the expression of the nitrate (narGHJI) and nitrite (nir) reductase operons, as well as the putative nitrate transporter gene narT.</text>
</comment>
<evidence type="ECO:0000313" key="20">
    <source>
        <dbReference type="Proteomes" id="UP000198379"/>
    </source>
</evidence>
<dbReference type="InterPro" id="IPR011712">
    <property type="entry name" value="Sig_transdc_His_kin_sub3_dim/P"/>
</dbReference>
<evidence type="ECO:0000256" key="8">
    <source>
        <dbReference type="ARBA" id="ARBA00022679"/>
    </source>
</evidence>
<keyword evidence="16" id="KW-1133">Transmembrane helix</keyword>
<dbReference type="PROSITE" id="PS50109">
    <property type="entry name" value="HIS_KIN"/>
    <property type="match status" value="1"/>
</dbReference>
<feature type="domain" description="Histidine kinase" evidence="18">
    <location>
        <begin position="422"/>
        <end position="615"/>
    </location>
</feature>
<gene>
    <name evidence="19" type="ORF">SAMN06265376_102461</name>
</gene>
<feature type="chain" id="PRO_5012986315" description="Oxygen sensor histidine kinase NreB" evidence="17">
    <location>
        <begin position="19"/>
        <end position="615"/>
    </location>
</feature>
<evidence type="ECO:0000256" key="5">
    <source>
        <dbReference type="ARBA" id="ARBA00017322"/>
    </source>
</evidence>
<dbReference type="InterPro" id="IPR004358">
    <property type="entry name" value="Sig_transdc_His_kin-like_C"/>
</dbReference>
<accession>A0A238YYH5</accession>
<evidence type="ECO:0000256" key="4">
    <source>
        <dbReference type="ARBA" id="ARBA00012438"/>
    </source>
</evidence>
<evidence type="ECO:0000256" key="6">
    <source>
        <dbReference type="ARBA" id="ARBA00022485"/>
    </source>
</evidence>
<evidence type="ECO:0000256" key="13">
    <source>
        <dbReference type="ARBA" id="ARBA00023014"/>
    </source>
</evidence>
<keyword evidence="20" id="KW-1185">Reference proteome</keyword>
<dbReference type="GO" id="GO:0046983">
    <property type="term" value="F:protein dimerization activity"/>
    <property type="evidence" value="ECO:0007669"/>
    <property type="project" value="InterPro"/>
</dbReference>
<evidence type="ECO:0000256" key="14">
    <source>
        <dbReference type="ARBA" id="ARBA00024827"/>
    </source>
</evidence>
<dbReference type="Pfam" id="PF02518">
    <property type="entry name" value="HATPase_c"/>
    <property type="match status" value="1"/>
</dbReference>
<protein>
    <recommendedName>
        <fullName evidence="5">Oxygen sensor histidine kinase NreB</fullName>
        <ecNumber evidence="4">2.7.13.3</ecNumber>
    </recommendedName>
    <alternativeName>
        <fullName evidence="15">Nitrogen regulation protein B</fullName>
    </alternativeName>
</protein>
<dbReference type="InterPro" id="IPR036890">
    <property type="entry name" value="HATPase_C_sf"/>
</dbReference>
<evidence type="ECO:0000256" key="1">
    <source>
        <dbReference type="ARBA" id="ARBA00000085"/>
    </source>
</evidence>
<comment type="subcellular location">
    <subcellularLocation>
        <location evidence="3">Cytoplasm</location>
    </subcellularLocation>
</comment>
<evidence type="ECO:0000256" key="16">
    <source>
        <dbReference type="SAM" id="Phobius"/>
    </source>
</evidence>
<organism evidence="19 20">
    <name type="scientific">Dokdonia pacifica</name>
    <dbReference type="NCBI Taxonomy" id="1627892"/>
    <lineage>
        <taxon>Bacteria</taxon>
        <taxon>Pseudomonadati</taxon>
        <taxon>Bacteroidota</taxon>
        <taxon>Flavobacteriia</taxon>
        <taxon>Flavobacteriales</taxon>
        <taxon>Flavobacteriaceae</taxon>
        <taxon>Dokdonia</taxon>
    </lineage>
</organism>
<sequence>MNKYFFCLLFLIAIHIHAQDVSMDSYLRSLKNQEYTTSLQNASTFKNEKKSILAKELIHLITTREIDSIDISRITNEDDIIYLQTLYNAYVYRYQDIQDNLEAYKLFLKALKIAENENNTLKKQNALIGILDVFASEIFIGSKMYLNYLEQFTELNTDVYDDVLIFNYNIIFSSKANEDLWVEDSYISFTNALEQIYKNVPASHPLYTYYYREKALQARLKEDLISSNSYFEKALKTLENDTYRNELKSDILWQIAFNHYQDENYEIAYEYLINKIGYSKKLKNQFYNERLKAYILSEEKKYDSAYYFLRKTIDMEYKIGYQNNSLESSILSVENQTEKLKNDKLIINNQRRKNQNIALGLGGSLVAVSIIAFLVYRNTKRKQRIAEQDRELQIQKTETILKEKEIETINAMISGQEKERLRLASELHDNLGSTLATVRMQVENLERNLDKVDDPKALLQKTNALVNEAYTKVRSISHERNSGVLAKDGLLPAIQKLANTVSSNNNLQIEVQDFGLENRIANELEITIFRIIQELVTNIIKHAQATEANISLTQHDNELNIMIEDNGKGFKVGKLKEKDGMGLGSIERRVEHLEGTMEVDSALGRGTSISIDIPL</sequence>
<dbReference type="GO" id="GO:0046872">
    <property type="term" value="F:metal ion binding"/>
    <property type="evidence" value="ECO:0007669"/>
    <property type="project" value="UniProtKB-KW"/>
</dbReference>
<keyword evidence="6" id="KW-0004">4Fe-4S</keyword>
<evidence type="ECO:0000256" key="10">
    <source>
        <dbReference type="ARBA" id="ARBA00022777"/>
    </source>
</evidence>
<dbReference type="AlphaFoldDB" id="A0A238YYH5"/>
<evidence type="ECO:0000256" key="7">
    <source>
        <dbReference type="ARBA" id="ARBA00022490"/>
    </source>
</evidence>
<keyword evidence="12" id="KW-0902">Two-component regulatory system</keyword>
<dbReference type="PRINTS" id="PR00344">
    <property type="entry name" value="BCTRLSENSOR"/>
</dbReference>